<keyword evidence="1" id="KW-1133">Transmembrane helix</keyword>
<evidence type="ECO:0000256" key="1">
    <source>
        <dbReference type="SAM" id="Phobius"/>
    </source>
</evidence>
<dbReference type="EMBL" id="PIPF01000007">
    <property type="protein sequence ID" value="RWU83593.1"/>
    <property type="molecule type" value="Genomic_DNA"/>
</dbReference>
<gene>
    <name evidence="2" type="ORF">CWN80_07405</name>
</gene>
<dbReference type="RefSeq" id="WP_128277080.1">
    <property type="nucleotide sequence ID" value="NZ_PIPF01000007.1"/>
</dbReference>
<evidence type="ECO:0000313" key="3">
    <source>
        <dbReference type="Proteomes" id="UP000288711"/>
    </source>
</evidence>
<dbReference type="Proteomes" id="UP000288711">
    <property type="component" value="Unassembled WGS sequence"/>
</dbReference>
<keyword evidence="1" id="KW-0812">Transmembrane</keyword>
<accession>A0A444B5D1</accession>
<organism evidence="2 3">
    <name type="scientific">Janibacter hoylei PVAS-1</name>
    <dbReference type="NCBI Taxonomy" id="1210046"/>
    <lineage>
        <taxon>Bacteria</taxon>
        <taxon>Bacillati</taxon>
        <taxon>Actinomycetota</taxon>
        <taxon>Actinomycetes</taxon>
        <taxon>Micrococcales</taxon>
        <taxon>Intrasporangiaceae</taxon>
        <taxon>Janibacter</taxon>
    </lineage>
</organism>
<feature type="transmembrane region" description="Helical" evidence="1">
    <location>
        <begin position="21"/>
        <end position="46"/>
    </location>
</feature>
<protein>
    <submittedName>
        <fullName evidence="2">Uncharacterized protein</fullName>
    </submittedName>
</protein>
<keyword evidence="1" id="KW-0472">Membrane</keyword>
<sequence>MVQPPPSGSPYPAPPRTGLGMGAGAGIGALVGLLGPVVIALLTWGVSSVVPGPAGDGAWLVVLGVIATPVILLLAGCVLMIPDRLRGWGVACLVAGGLWLISSAGVCTALVFGFAQMYQNDSSGVLL</sequence>
<feature type="transmembrane region" description="Helical" evidence="1">
    <location>
        <begin position="88"/>
        <end position="115"/>
    </location>
</feature>
<proteinExistence type="predicted"/>
<comment type="caution">
    <text evidence="2">The sequence shown here is derived from an EMBL/GenBank/DDBJ whole genome shotgun (WGS) entry which is preliminary data.</text>
</comment>
<reference evidence="2 3" key="1">
    <citation type="journal article" date="2009" name="Int. J. Syst. Evol. Microbiol.">
        <title>Janibacter hoylei sp. nov., Bacillus isronensis sp. nov. and Bacillus aryabhattai sp. nov., isolated from cryotubes used for collecting air from the upper atmosphere.</title>
        <authorList>
            <person name="Shivaji S."/>
            <person name="Chaturvedi P."/>
            <person name="Begum Z."/>
            <person name="Pindi P.K."/>
            <person name="Manorama R."/>
            <person name="Padmanaban D.A."/>
            <person name="Shouche Y.S."/>
            <person name="Pawar S."/>
            <person name="Vaishampayan P."/>
            <person name="Dutt C.B."/>
            <person name="Datta G.N."/>
            <person name="Manchanda R.K."/>
            <person name="Rao U.R."/>
            <person name="Bhargava P.M."/>
            <person name="Narlikar J.V."/>
        </authorList>
    </citation>
    <scope>NUCLEOTIDE SEQUENCE [LARGE SCALE GENOMIC DNA]</scope>
    <source>
        <strain evidence="2 3">PVAS-1</strain>
    </source>
</reference>
<name>A0A444B5D1_9MICO</name>
<evidence type="ECO:0000313" key="2">
    <source>
        <dbReference type="EMBL" id="RWU83593.1"/>
    </source>
</evidence>
<dbReference type="AlphaFoldDB" id="A0A444B5D1"/>
<keyword evidence="3" id="KW-1185">Reference proteome</keyword>
<feature type="transmembrane region" description="Helical" evidence="1">
    <location>
        <begin position="58"/>
        <end position="81"/>
    </location>
</feature>